<name>A0A558A5N6_9PSEU</name>
<protein>
    <submittedName>
        <fullName evidence="1">Uncharacterized protein</fullName>
    </submittedName>
</protein>
<dbReference type="Proteomes" id="UP000318578">
    <property type="component" value="Unassembled WGS sequence"/>
</dbReference>
<proteinExistence type="predicted"/>
<dbReference type="AlphaFoldDB" id="A0A558A5N6"/>
<comment type="caution">
    <text evidence="1">The sequence shown here is derived from an EMBL/GenBank/DDBJ whole genome shotgun (WGS) entry which is preliminary data.</text>
</comment>
<dbReference type="EMBL" id="VJZA01000046">
    <property type="protein sequence ID" value="TVT19538.1"/>
    <property type="molecule type" value="Genomic_DNA"/>
</dbReference>
<keyword evidence="2" id="KW-1185">Reference proteome</keyword>
<evidence type="ECO:0000313" key="1">
    <source>
        <dbReference type="EMBL" id="TVT19538.1"/>
    </source>
</evidence>
<accession>A0A558A5N6</accession>
<organism evidence="1 2">
    <name type="scientific">Amycolatopsis acidiphila</name>
    <dbReference type="NCBI Taxonomy" id="715473"/>
    <lineage>
        <taxon>Bacteria</taxon>
        <taxon>Bacillati</taxon>
        <taxon>Actinomycetota</taxon>
        <taxon>Actinomycetes</taxon>
        <taxon>Pseudonocardiales</taxon>
        <taxon>Pseudonocardiaceae</taxon>
        <taxon>Amycolatopsis</taxon>
    </lineage>
</organism>
<gene>
    <name evidence="1" type="ORF">FNH06_24020</name>
</gene>
<reference evidence="1 2" key="1">
    <citation type="submission" date="2019-07" db="EMBL/GenBank/DDBJ databases">
        <title>New species of Amycolatopsis and Streptomyces.</title>
        <authorList>
            <person name="Duangmal K."/>
            <person name="Teo W.F.A."/>
            <person name="Lipun K."/>
        </authorList>
    </citation>
    <scope>NUCLEOTIDE SEQUENCE [LARGE SCALE GENOMIC DNA]</scope>
    <source>
        <strain evidence="1 2">JCM 30562</strain>
    </source>
</reference>
<sequence>MVTPAAEALADLASIFNDLQTVLRCCERLVRELAGRPDDVVVEGVWTTALISYARCFTGGARGMGLTEDDVRSIELPGEVLEWHKVLRQLRKHYADPATNPRERYEVGAATSADGRVGGIAITGVPQPPLDEVTVRQTGALAYRLSALVDRRISEHQERVLAAANALSPADLGRLELIEVSAGPA</sequence>
<dbReference type="OrthoDB" id="3619815at2"/>
<evidence type="ECO:0000313" key="2">
    <source>
        <dbReference type="Proteomes" id="UP000318578"/>
    </source>
</evidence>